<dbReference type="AlphaFoldDB" id="A0A6M3L486"/>
<organism evidence="1">
    <name type="scientific">viral metagenome</name>
    <dbReference type="NCBI Taxonomy" id="1070528"/>
    <lineage>
        <taxon>unclassified sequences</taxon>
        <taxon>metagenomes</taxon>
        <taxon>organismal metagenomes</taxon>
    </lineage>
</organism>
<evidence type="ECO:0000313" key="1">
    <source>
        <dbReference type="EMBL" id="QJA89320.1"/>
    </source>
</evidence>
<accession>A0A6M3L486</accession>
<reference evidence="1" key="1">
    <citation type="submission" date="2020-03" db="EMBL/GenBank/DDBJ databases">
        <title>The deep terrestrial virosphere.</title>
        <authorList>
            <person name="Holmfeldt K."/>
            <person name="Nilsson E."/>
            <person name="Simone D."/>
            <person name="Lopez-Fernandez M."/>
            <person name="Wu X."/>
            <person name="de Brujin I."/>
            <person name="Lundin D."/>
            <person name="Andersson A."/>
            <person name="Bertilsson S."/>
            <person name="Dopson M."/>
        </authorList>
    </citation>
    <scope>NUCLEOTIDE SEQUENCE</scope>
    <source>
        <strain evidence="1">MM415B02574</strain>
    </source>
</reference>
<proteinExistence type="predicted"/>
<gene>
    <name evidence="1" type="ORF">MM415B02574_0011</name>
</gene>
<name>A0A6M3L486_9ZZZZ</name>
<sequence length="75" mass="8918">MNQSRAKKIRKKIYADLSKRDKKYNIIRRVKNLFIKNAEGITEKKERITGQIVCTGLRREYLDAKRNYLKNGIMS</sequence>
<dbReference type="EMBL" id="MT142838">
    <property type="protein sequence ID" value="QJA89320.1"/>
    <property type="molecule type" value="Genomic_DNA"/>
</dbReference>
<protein>
    <submittedName>
        <fullName evidence="1">Uncharacterized protein</fullName>
    </submittedName>
</protein>